<dbReference type="EMBL" id="JSAN01000047">
    <property type="protein sequence ID" value="KIC72797.1"/>
    <property type="molecule type" value="Genomic_DNA"/>
</dbReference>
<proteinExistence type="inferred from homology"/>
<dbReference type="GO" id="GO:0005886">
    <property type="term" value="C:plasma membrane"/>
    <property type="evidence" value="ECO:0007669"/>
    <property type="project" value="UniProtKB-SubCell"/>
</dbReference>
<evidence type="ECO:0000256" key="7">
    <source>
        <dbReference type="RuleBase" id="RU362048"/>
    </source>
</evidence>
<dbReference type="PANTHER" id="PTHR33508">
    <property type="entry name" value="UPF0056 MEMBRANE PROTEIN YHCE"/>
    <property type="match status" value="1"/>
</dbReference>
<dbReference type="AlphaFoldDB" id="A0A0C1JZU1"/>
<protein>
    <recommendedName>
        <fullName evidence="7">UPF0056 membrane protein</fullName>
    </recommendedName>
</protein>
<evidence type="ECO:0000256" key="1">
    <source>
        <dbReference type="ARBA" id="ARBA00004651"/>
    </source>
</evidence>
<keyword evidence="6 7" id="KW-0472">Membrane</keyword>
<evidence type="ECO:0000313" key="9">
    <source>
        <dbReference type="Proteomes" id="UP000031465"/>
    </source>
</evidence>
<accession>A0A0C1JZU1</accession>
<evidence type="ECO:0000256" key="4">
    <source>
        <dbReference type="ARBA" id="ARBA00022692"/>
    </source>
</evidence>
<feature type="transmembrane region" description="Helical" evidence="7">
    <location>
        <begin position="139"/>
        <end position="161"/>
    </location>
</feature>
<feature type="transmembrane region" description="Helical" evidence="7">
    <location>
        <begin position="105"/>
        <end position="127"/>
    </location>
</feature>
<comment type="caution">
    <text evidence="8">The sequence shown here is derived from an EMBL/GenBank/DDBJ whole genome shotgun (WGS) entry which is preliminary data.</text>
</comment>
<keyword evidence="4 7" id="KW-0812">Transmembrane</keyword>
<evidence type="ECO:0000256" key="3">
    <source>
        <dbReference type="ARBA" id="ARBA00022475"/>
    </source>
</evidence>
<dbReference type="PATRIC" id="fig|362787.3.peg.757"/>
<feature type="transmembrane region" description="Helical" evidence="7">
    <location>
        <begin position="173"/>
        <end position="198"/>
    </location>
</feature>
<reference evidence="8 9" key="1">
    <citation type="journal article" date="2014" name="Mol. Biol. Evol.">
        <title>Massive expansion of Ubiquitination-related gene families within the Chlamydiae.</title>
        <authorList>
            <person name="Domman D."/>
            <person name="Collingro A."/>
            <person name="Lagkouvardos I."/>
            <person name="Gehre L."/>
            <person name="Weinmaier T."/>
            <person name="Rattei T."/>
            <person name="Subtil A."/>
            <person name="Horn M."/>
        </authorList>
    </citation>
    <scope>NUCLEOTIDE SEQUENCE [LARGE SCALE GENOMIC DNA]</scope>
    <source>
        <strain evidence="8 9">EI2</strain>
    </source>
</reference>
<feature type="transmembrane region" description="Helical" evidence="7">
    <location>
        <begin position="40"/>
        <end position="61"/>
    </location>
</feature>
<evidence type="ECO:0000313" key="8">
    <source>
        <dbReference type="EMBL" id="KIC72797.1"/>
    </source>
</evidence>
<comment type="similarity">
    <text evidence="2 7">Belongs to the UPF0056 (MarC) family.</text>
</comment>
<dbReference type="Proteomes" id="UP000031465">
    <property type="component" value="Unassembled WGS sequence"/>
</dbReference>
<feature type="transmembrane region" description="Helical" evidence="7">
    <location>
        <begin position="67"/>
        <end position="85"/>
    </location>
</feature>
<feature type="transmembrane region" description="Helical" evidence="7">
    <location>
        <begin position="6"/>
        <end position="28"/>
    </location>
</feature>
<dbReference type="InterPro" id="IPR002771">
    <property type="entry name" value="Multi_antbiot-R_MarC"/>
</dbReference>
<keyword evidence="5 7" id="KW-1133">Transmembrane helix</keyword>
<name>A0A0C1JZU1_9BACT</name>
<sequence>MVSVIQLAMIFFIVTNPIGNCPTIITLIKDYSIKQQQKILFRESIFSMILAILFLFLGEIFLTSFQIQNYALTISGGILLFIVALKMIFSDRLKTKTDTPKQAPFIVPIATPLLSGAGLLTMIMLYSKEEANDLKMLCAILLAWVGITTVLVTAPYLQIFLGKRGLAALEQLTGMLLAMIAIQMIVQGSGLFLTLLFAV</sequence>
<dbReference type="PANTHER" id="PTHR33508:SF10">
    <property type="entry name" value="UPF0056 INNER MEMBRANE PROTEIN YHGN"/>
    <property type="match status" value="1"/>
</dbReference>
<gene>
    <name evidence="8" type="primary">yhgN</name>
    <name evidence="8" type="ORF">DB44_CA00090</name>
</gene>
<evidence type="ECO:0000256" key="5">
    <source>
        <dbReference type="ARBA" id="ARBA00022989"/>
    </source>
</evidence>
<evidence type="ECO:0000256" key="2">
    <source>
        <dbReference type="ARBA" id="ARBA00009784"/>
    </source>
</evidence>
<evidence type="ECO:0000256" key="6">
    <source>
        <dbReference type="ARBA" id="ARBA00023136"/>
    </source>
</evidence>
<dbReference type="Pfam" id="PF01914">
    <property type="entry name" value="MarC"/>
    <property type="match status" value="1"/>
</dbReference>
<comment type="subcellular location">
    <subcellularLocation>
        <location evidence="1 7">Cell membrane</location>
        <topology evidence="1 7">Multi-pass membrane protein</topology>
    </subcellularLocation>
</comment>
<organism evidence="8 9">
    <name type="scientific">Candidatus Protochlamydia amoebophila</name>
    <dbReference type="NCBI Taxonomy" id="362787"/>
    <lineage>
        <taxon>Bacteria</taxon>
        <taxon>Pseudomonadati</taxon>
        <taxon>Chlamydiota</taxon>
        <taxon>Chlamydiia</taxon>
        <taxon>Parachlamydiales</taxon>
        <taxon>Parachlamydiaceae</taxon>
        <taxon>Candidatus Protochlamydia</taxon>
    </lineage>
</organism>
<keyword evidence="3" id="KW-1003">Cell membrane</keyword>